<organism evidence="6 7">
    <name type="scientific">Ligilactobacillus agilis DSM 20509</name>
    <dbReference type="NCBI Taxonomy" id="1423718"/>
    <lineage>
        <taxon>Bacteria</taxon>
        <taxon>Bacillati</taxon>
        <taxon>Bacillota</taxon>
        <taxon>Bacilli</taxon>
        <taxon>Lactobacillales</taxon>
        <taxon>Lactobacillaceae</taxon>
        <taxon>Ligilactobacillus</taxon>
    </lineage>
</organism>
<dbReference type="InterPro" id="IPR000847">
    <property type="entry name" value="LysR_HTH_N"/>
</dbReference>
<dbReference type="PROSITE" id="PS50931">
    <property type="entry name" value="HTH_LYSR"/>
    <property type="match status" value="1"/>
</dbReference>
<dbReference type="InterPro" id="IPR005119">
    <property type="entry name" value="LysR_subst-bd"/>
</dbReference>
<keyword evidence="3" id="KW-0238">DNA-binding</keyword>
<sequence length="292" mass="32821">MNIKSLEYYHKLVQEKNFSKVAAYFDVSQPTITLAIKRLEAEYQTTFFIRDRSHKELVVTDMGYQFDQHIISILNELEIAAKEIKRGSEQKILFGLPPIIGNYYFPKFTPALLKAGVMEQLETFEGGSTDMLSHLLRGNIDLALLGSLEPIKQSKLKVIQLASNPFKIIVSKQHPLANKGAVAFSDLKKEKFIDFSQGFVHTTALKQLAKAANIRTKIIYQTNDLHIIKALIAQNIGIGFLTDLAILPSDELVALDILDEGQPTFITSLASRTNHILTEQQAAVFKVFQDNQ</sequence>
<dbReference type="SUPFAM" id="SSF53850">
    <property type="entry name" value="Periplasmic binding protein-like II"/>
    <property type="match status" value="1"/>
</dbReference>
<dbReference type="Pfam" id="PF00126">
    <property type="entry name" value="HTH_1"/>
    <property type="match status" value="1"/>
</dbReference>
<evidence type="ECO:0000256" key="4">
    <source>
        <dbReference type="ARBA" id="ARBA00023163"/>
    </source>
</evidence>
<dbReference type="Gene3D" id="3.40.190.290">
    <property type="match status" value="1"/>
</dbReference>
<evidence type="ECO:0000256" key="2">
    <source>
        <dbReference type="ARBA" id="ARBA00023015"/>
    </source>
</evidence>
<comment type="similarity">
    <text evidence="1">Belongs to the LysR transcriptional regulatory family.</text>
</comment>
<evidence type="ECO:0000256" key="1">
    <source>
        <dbReference type="ARBA" id="ARBA00009437"/>
    </source>
</evidence>
<dbReference type="OrthoDB" id="9803735at2"/>
<keyword evidence="2" id="KW-0805">Transcription regulation</keyword>
<accession>A0A0R2AEM2</accession>
<dbReference type="PANTHER" id="PTHR30419">
    <property type="entry name" value="HTH-TYPE TRANSCRIPTIONAL REGULATOR YBHD"/>
    <property type="match status" value="1"/>
</dbReference>
<dbReference type="InterPro" id="IPR036388">
    <property type="entry name" value="WH-like_DNA-bd_sf"/>
</dbReference>
<dbReference type="RefSeq" id="WP_056976304.1">
    <property type="nucleotide sequence ID" value="NZ_AYYP01000017.1"/>
</dbReference>
<dbReference type="AlphaFoldDB" id="A0A0R2AEM2"/>
<dbReference type="InterPro" id="IPR036390">
    <property type="entry name" value="WH_DNA-bd_sf"/>
</dbReference>
<dbReference type="InterPro" id="IPR050950">
    <property type="entry name" value="HTH-type_LysR_regulators"/>
</dbReference>
<gene>
    <name evidence="6" type="ORF">FC14_GL001436</name>
</gene>
<reference evidence="6 7" key="1">
    <citation type="journal article" date="2015" name="Genome Announc.">
        <title>Expanding the biotechnology potential of lactobacilli through comparative genomics of 213 strains and associated genera.</title>
        <authorList>
            <person name="Sun Z."/>
            <person name="Harris H.M."/>
            <person name="McCann A."/>
            <person name="Guo C."/>
            <person name="Argimon S."/>
            <person name="Zhang W."/>
            <person name="Yang X."/>
            <person name="Jeffery I.B."/>
            <person name="Cooney J.C."/>
            <person name="Kagawa T.F."/>
            <person name="Liu W."/>
            <person name="Song Y."/>
            <person name="Salvetti E."/>
            <person name="Wrobel A."/>
            <person name="Rasinkangas P."/>
            <person name="Parkhill J."/>
            <person name="Rea M.C."/>
            <person name="O'Sullivan O."/>
            <person name="Ritari J."/>
            <person name="Douillard F.P."/>
            <person name="Paul Ross R."/>
            <person name="Yang R."/>
            <person name="Briner A.E."/>
            <person name="Felis G.E."/>
            <person name="de Vos W.M."/>
            <person name="Barrangou R."/>
            <person name="Klaenhammer T.R."/>
            <person name="Caufield P.W."/>
            <person name="Cui Y."/>
            <person name="Zhang H."/>
            <person name="O'Toole P.W."/>
        </authorList>
    </citation>
    <scope>NUCLEOTIDE SEQUENCE [LARGE SCALE GENOMIC DNA]</scope>
    <source>
        <strain evidence="6 7">DSM 20509</strain>
    </source>
</reference>
<dbReference type="EMBL" id="AYYP01000017">
    <property type="protein sequence ID" value="KRM65295.1"/>
    <property type="molecule type" value="Genomic_DNA"/>
</dbReference>
<evidence type="ECO:0000313" key="7">
    <source>
        <dbReference type="Proteomes" id="UP000051008"/>
    </source>
</evidence>
<protein>
    <submittedName>
        <fullName evidence="6">LysR family transcriptional regulator</fullName>
    </submittedName>
</protein>
<dbReference type="Gene3D" id="1.10.10.10">
    <property type="entry name" value="Winged helix-like DNA-binding domain superfamily/Winged helix DNA-binding domain"/>
    <property type="match status" value="1"/>
</dbReference>
<evidence type="ECO:0000259" key="5">
    <source>
        <dbReference type="PROSITE" id="PS50931"/>
    </source>
</evidence>
<dbReference type="SUPFAM" id="SSF46785">
    <property type="entry name" value="Winged helix' DNA-binding domain"/>
    <property type="match status" value="1"/>
</dbReference>
<dbReference type="Proteomes" id="UP000051008">
    <property type="component" value="Unassembled WGS sequence"/>
</dbReference>
<keyword evidence="7" id="KW-1185">Reference proteome</keyword>
<comment type="caution">
    <text evidence="6">The sequence shown here is derived from an EMBL/GenBank/DDBJ whole genome shotgun (WGS) entry which is preliminary data.</text>
</comment>
<dbReference type="GO" id="GO:0005829">
    <property type="term" value="C:cytosol"/>
    <property type="evidence" value="ECO:0007669"/>
    <property type="project" value="TreeGrafter"/>
</dbReference>
<keyword evidence="4" id="KW-0804">Transcription</keyword>
<dbReference type="GO" id="GO:0003700">
    <property type="term" value="F:DNA-binding transcription factor activity"/>
    <property type="evidence" value="ECO:0007669"/>
    <property type="project" value="InterPro"/>
</dbReference>
<proteinExistence type="inferred from homology"/>
<name>A0A0R2AEM2_9LACO</name>
<feature type="domain" description="HTH lysR-type" evidence="5">
    <location>
        <begin position="1"/>
        <end position="58"/>
    </location>
</feature>
<dbReference type="Pfam" id="PF03466">
    <property type="entry name" value="LysR_substrate"/>
    <property type="match status" value="1"/>
</dbReference>
<dbReference type="PATRIC" id="fig|1423718.3.peg.1499"/>
<dbReference type="GO" id="GO:0003677">
    <property type="term" value="F:DNA binding"/>
    <property type="evidence" value="ECO:0007669"/>
    <property type="project" value="UniProtKB-KW"/>
</dbReference>
<evidence type="ECO:0000313" key="6">
    <source>
        <dbReference type="EMBL" id="KRM65295.1"/>
    </source>
</evidence>
<evidence type="ECO:0000256" key="3">
    <source>
        <dbReference type="ARBA" id="ARBA00023125"/>
    </source>
</evidence>